<keyword evidence="3" id="KW-0547">Nucleotide-binding</keyword>
<evidence type="ECO:0000313" key="8">
    <source>
        <dbReference type="EMBL" id="QJC96968.1"/>
    </source>
</evidence>
<protein>
    <submittedName>
        <fullName evidence="7">Nickel import ATP-binding protein NikE</fullName>
    </submittedName>
    <submittedName>
        <fullName evidence="8">Oligopeptide transport ATP-binding protein OppF</fullName>
    </submittedName>
</protein>
<evidence type="ECO:0000256" key="3">
    <source>
        <dbReference type="ARBA" id="ARBA00022741"/>
    </source>
</evidence>
<feature type="domain" description="ABC transporter" evidence="6">
    <location>
        <begin position="4"/>
        <end position="253"/>
    </location>
</feature>
<dbReference type="PROSITE" id="PS00211">
    <property type="entry name" value="ABC_TRANSPORTER_1"/>
    <property type="match status" value="1"/>
</dbReference>
<dbReference type="PROSITE" id="PS50893">
    <property type="entry name" value="ABC_TRANSPORTER_2"/>
    <property type="match status" value="1"/>
</dbReference>
<evidence type="ECO:0000259" key="6">
    <source>
        <dbReference type="PROSITE" id="PS50893"/>
    </source>
</evidence>
<dbReference type="SUPFAM" id="SSF52540">
    <property type="entry name" value="P-loop containing nucleoside triphosphate hydrolases"/>
    <property type="match status" value="1"/>
</dbReference>
<dbReference type="SMART" id="SM00382">
    <property type="entry name" value="AAA"/>
    <property type="match status" value="1"/>
</dbReference>
<keyword evidence="2" id="KW-0533">Nickel</keyword>
<evidence type="ECO:0000256" key="1">
    <source>
        <dbReference type="ARBA" id="ARBA00022448"/>
    </source>
</evidence>
<dbReference type="AlphaFoldDB" id="A0AAP3CQI7"/>
<dbReference type="CDD" id="cd03257">
    <property type="entry name" value="ABC_NikE_OppD_transporters"/>
    <property type="match status" value="1"/>
</dbReference>
<evidence type="ECO:0000256" key="2">
    <source>
        <dbReference type="ARBA" id="ARBA00022596"/>
    </source>
</evidence>
<organism evidence="7 10">
    <name type="scientific">Bacillus mojavensis</name>
    <dbReference type="NCBI Taxonomy" id="72360"/>
    <lineage>
        <taxon>Bacteria</taxon>
        <taxon>Bacillati</taxon>
        <taxon>Bacillota</taxon>
        <taxon>Bacilli</taxon>
        <taxon>Bacillales</taxon>
        <taxon>Bacillaceae</taxon>
        <taxon>Bacillus</taxon>
    </lineage>
</organism>
<keyword evidence="5" id="KW-0406">Ion transport</keyword>
<dbReference type="GeneID" id="76983238"/>
<dbReference type="InterPro" id="IPR014137">
    <property type="entry name" value="Nickel_NikE"/>
</dbReference>
<dbReference type="GO" id="GO:0005524">
    <property type="term" value="F:ATP binding"/>
    <property type="evidence" value="ECO:0007669"/>
    <property type="project" value="UniProtKB-KW"/>
</dbReference>
<gene>
    <name evidence="7" type="primary">nikE</name>
    <name evidence="8" type="synonym">appF</name>
    <name evidence="8" type="ORF">HC660_24940</name>
    <name evidence="7" type="ORF">MOD07_06325</name>
</gene>
<dbReference type="Proteomes" id="UP000501048">
    <property type="component" value="Chromosome"/>
</dbReference>
<evidence type="ECO:0000256" key="4">
    <source>
        <dbReference type="ARBA" id="ARBA00022840"/>
    </source>
</evidence>
<dbReference type="PANTHER" id="PTHR43776:SF8">
    <property type="entry name" value="ABC TRANSPORTER, ATP-BINDING PROTEIN"/>
    <property type="match status" value="1"/>
</dbReference>
<dbReference type="GO" id="GO:0016151">
    <property type="term" value="F:nickel cation binding"/>
    <property type="evidence" value="ECO:0007669"/>
    <property type="project" value="InterPro"/>
</dbReference>
<dbReference type="InterPro" id="IPR003439">
    <property type="entry name" value="ABC_transporter-like_ATP-bd"/>
</dbReference>
<dbReference type="InterPro" id="IPR017871">
    <property type="entry name" value="ABC_transporter-like_CS"/>
</dbReference>
<dbReference type="Pfam" id="PF00005">
    <property type="entry name" value="ABC_tran"/>
    <property type="match status" value="1"/>
</dbReference>
<evidence type="ECO:0000313" key="7">
    <source>
        <dbReference type="EMBL" id="MCY8509164.1"/>
    </source>
</evidence>
<proteinExistence type="predicted"/>
<dbReference type="Gene3D" id="3.40.50.300">
    <property type="entry name" value="P-loop containing nucleotide triphosphate hydrolases"/>
    <property type="match status" value="1"/>
</dbReference>
<accession>A0AAP3CQI7</accession>
<dbReference type="Proteomes" id="UP001075387">
    <property type="component" value="Unassembled WGS sequence"/>
</dbReference>
<dbReference type="GO" id="GO:0005886">
    <property type="term" value="C:plasma membrane"/>
    <property type="evidence" value="ECO:0007669"/>
    <property type="project" value="InterPro"/>
</dbReference>
<dbReference type="EMBL" id="CP051464">
    <property type="protein sequence ID" value="QJC96968.1"/>
    <property type="molecule type" value="Genomic_DNA"/>
</dbReference>
<reference evidence="8 9" key="1">
    <citation type="submission" date="2020-04" db="EMBL/GenBank/DDBJ databases">
        <title>Plant growth promoting and environmental Bacillus: genomic and epigenetic comparison.</title>
        <authorList>
            <person name="Reva O.N."/>
            <person name="Lutz S."/>
            <person name="Ahrens C.H."/>
        </authorList>
    </citation>
    <scope>NUCLEOTIDE SEQUENCE [LARGE SCALE GENOMIC DNA]</scope>
    <source>
        <strain evidence="8 9">UCMB5075</strain>
    </source>
</reference>
<dbReference type="GO" id="GO:0016887">
    <property type="term" value="F:ATP hydrolysis activity"/>
    <property type="evidence" value="ECO:0007669"/>
    <property type="project" value="InterPro"/>
</dbReference>
<name>A0AAP3CQI7_BACMO</name>
<dbReference type="PANTHER" id="PTHR43776">
    <property type="entry name" value="TRANSPORT ATP-BINDING PROTEIN"/>
    <property type="match status" value="1"/>
</dbReference>
<evidence type="ECO:0000313" key="9">
    <source>
        <dbReference type="Proteomes" id="UP000501048"/>
    </source>
</evidence>
<dbReference type="NCBIfam" id="TIGR02769">
    <property type="entry name" value="nickel_nikE"/>
    <property type="match status" value="1"/>
</dbReference>
<evidence type="ECO:0000256" key="5">
    <source>
        <dbReference type="ARBA" id="ARBA00023112"/>
    </source>
</evidence>
<dbReference type="InterPro" id="IPR003593">
    <property type="entry name" value="AAA+_ATPase"/>
</dbReference>
<reference evidence="7" key="2">
    <citation type="submission" date="2022-02" db="EMBL/GenBank/DDBJ databases">
        <title>Crop Bioprotection Bacillus Genome Sequencing.</title>
        <authorList>
            <person name="Dunlap C."/>
        </authorList>
    </citation>
    <scope>NUCLEOTIDE SEQUENCE</scope>
    <source>
        <strain evidence="7">CK3O2B-54A</strain>
    </source>
</reference>
<dbReference type="EMBL" id="JALAQA010000004">
    <property type="protein sequence ID" value="MCY8509164.1"/>
    <property type="molecule type" value="Genomic_DNA"/>
</dbReference>
<keyword evidence="9" id="KW-1185">Reference proteome</keyword>
<dbReference type="InterPro" id="IPR027417">
    <property type="entry name" value="P-loop_NTPase"/>
</dbReference>
<keyword evidence="4 7" id="KW-0067">ATP-binding</keyword>
<dbReference type="GO" id="GO:0015413">
    <property type="term" value="F:ABC-type nickel transporter activity"/>
    <property type="evidence" value="ECO:0007669"/>
    <property type="project" value="InterPro"/>
</dbReference>
<evidence type="ECO:0000313" key="10">
    <source>
        <dbReference type="Proteomes" id="UP001075387"/>
    </source>
</evidence>
<keyword evidence="1" id="KW-0813">Transport</keyword>
<sequence length="278" mass="31466">MSLLQVKEVSHRYAERSLFKWKFQSKQVLSDVSFSIEKGTCLGLIGPSGAGKSTLGKVLLGLERPQSGQILFQGHDMYSVDKSIRRKIRRDLQAVFQDSYSSVNPRMTAEQIIAEPLENYETLTAAEQRRTIIELLERVGLSENDLTKYPHQFSGGQLQRINIARAISLKPKLIVLDESVSSLDMVTQTLILDLLKELKDEFGLSYFFITHDLKAAYQLSDTLGVLDNGKLVELYESKLQFFASDHPAVKEMRSSILAEHPRFRSIGRGTTLQEENRV</sequence>
<dbReference type="InterPro" id="IPR050319">
    <property type="entry name" value="ABC_transp_ATP-bind"/>
</dbReference>
<dbReference type="RefSeq" id="WP_168748310.1">
    <property type="nucleotide sequence ID" value="NZ_CP051464.1"/>
</dbReference>
<keyword evidence="5" id="KW-0921">Nickel transport</keyword>